<evidence type="ECO:0000256" key="9">
    <source>
        <dbReference type="ARBA" id="ARBA00023136"/>
    </source>
</evidence>
<keyword evidence="9 10" id="KW-0472">Membrane</keyword>
<dbReference type="PANTHER" id="PTHR12413:SF2">
    <property type="entry name" value="DOLICHYL PYROPHOSPHATE GLC1MAN9GLCNAC2 ALPHA-1,3-GLUCOSYLTRANSFERASE-RELATED"/>
    <property type="match status" value="1"/>
</dbReference>
<dbReference type="GO" id="GO:0006487">
    <property type="term" value="P:protein N-linked glycosylation"/>
    <property type="evidence" value="ECO:0007669"/>
    <property type="project" value="TreeGrafter"/>
</dbReference>
<evidence type="ECO:0000256" key="3">
    <source>
        <dbReference type="ARBA" id="ARBA00008715"/>
    </source>
</evidence>
<feature type="transmembrane region" description="Helical" evidence="10">
    <location>
        <begin position="192"/>
        <end position="209"/>
    </location>
</feature>
<keyword evidence="8 10" id="KW-1133">Transmembrane helix</keyword>
<reference evidence="11 12" key="1">
    <citation type="journal article" date="2019" name="Sci. Rep.">
        <title>Nanopore sequencing improves the draft genome of the human pathogenic amoeba Naegleria fowleri.</title>
        <authorList>
            <person name="Liechti N."/>
            <person name="Schurch N."/>
            <person name="Bruggmann R."/>
            <person name="Wittwer M."/>
        </authorList>
    </citation>
    <scope>NUCLEOTIDE SEQUENCE [LARGE SCALE GENOMIC DNA]</scope>
    <source>
        <strain evidence="11 12">ATCC 30894</strain>
    </source>
</reference>
<dbReference type="PANTHER" id="PTHR12413">
    <property type="entry name" value="DOLICHYL GLYCOSYLTRANSFERASE"/>
    <property type="match status" value="1"/>
</dbReference>
<keyword evidence="12" id="KW-1185">Reference proteome</keyword>
<keyword evidence="7 10" id="KW-0256">Endoplasmic reticulum</keyword>
<dbReference type="Pfam" id="PF03155">
    <property type="entry name" value="Alg6_Alg8"/>
    <property type="match status" value="1"/>
</dbReference>
<accession>A0A6A5C7R2</accession>
<dbReference type="GO" id="GO:0042283">
    <property type="term" value="F:dolichyl pyrophosphate Glc1Man9GlcNAc2 alpha-1,3-glucosyltransferase activity"/>
    <property type="evidence" value="ECO:0007669"/>
    <property type="project" value="TreeGrafter"/>
</dbReference>
<dbReference type="GO" id="GO:0005789">
    <property type="term" value="C:endoplasmic reticulum membrane"/>
    <property type="evidence" value="ECO:0007669"/>
    <property type="project" value="UniProtKB-SubCell"/>
</dbReference>
<name>A0A6A5C7R2_NAEFO</name>
<comment type="similarity">
    <text evidence="3 10">Belongs to the ALG6/ALG8 glucosyltransferase family.</text>
</comment>
<keyword evidence="6 10" id="KW-0812">Transmembrane</keyword>
<comment type="subcellular location">
    <subcellularLocation>
        <location evidence="1 10">Endoplasmic reticulum membrane</location>
        <topology evidence="1 10">Multi-pass membrane protein</topology>
    </subcellularLocation>
</comment>
<comment type="pathway">
    <text evidence="2 10">Protein modification; protein glycosylation.</text>
</comment>
<keyword evidence="5 10" id="KW-0808">Transferase</keyword>
<organism evidence="11 12">
    <name type="scientific">Naegleria fowleri</name>
    <name type="common">Brain eating amoeba</name>
    <dbReference type="NCBI Taxonomy" id="5763"/>
    <lineage>
        <taxon>Eukaryota</taxon>
        <taxon>Discoba</taxon>
        <taxon>Heterolobosea</taxon>
        <taxon>Tetramitia</taxon>
        <taxon>Eutetramitia</taxon>
        <taxon>Vahlkampfiidae</taxon>
        <taxon>Naegleria</taxon>
    </lineage>
</organism>
<evidence type="ECO:0000256" key="8">
    <source>
        <dbReference type="ARBA" id="ARBA00022989"/>
    </source>
</evidence>
<feature type="transmembrane region" description="Helical" evidence="10">
    <location>
        <begin position="369"/>
        <end position="386"/>
    </location>
</feature>
<feature type="transmembrane region" description="Helical" evidence="10">
    <location>
        <begin position="321"/>
        <end position="339"/>
    </location>
</feature>
<feature type="transmembrane region" description="Helical" evidence="10">
    <location>
        <begin position="54"/>
        <end position="72"/>
    </location>
</feature>
<evidence type="ECO:0000313" key="11">
    <source>
        <dbReference type="EMBL" id="KAF0982524.1"/>
    </source>
</evidence>
<evidence type="ECO:0000256" key="1">
    <source>
        <dbReference type="ARBA" id="ARBA00004477"/>
    </source>
</evidence>
<feature type="transmembrane region" description="Helical" evidence="10">
    <location>
        <begin position="266"/>
        <end position="284"/>
    </location>
</feature>
<dbReference type="InterPro" id="IPR004856">
    <property type="entry name" value="Glyco_trans_ALG6/ALG8"/>
</dbReference>
<evidence type="ECO:0000256" key="7">
    <source>
        <dbReference type="ARBA" id="ARBA00022824"/>
    </source>
</evidence>
<sequence length="470" mass="54439">MLPENEPIWCHVERGVHVQTLPLIIFQRLTVIFMSDFIYFIACVCWVKDNKNEFLNKYFQLILLYGCPGLVIVDNIHFQYNGILFGIFIFSLIALRNARYILSGILYSILLNMKHLNLYMAPAYFLFLLFHFCLANHDGSIIFGFLSRIIRLGLSVIGIFVMSFGPFLLSASWNASTTMHRWMAMKMELNQILSRLFPFERGLTHAYWAPNFWALYNTADKMISVLLGKVLRMVKIDEGQTASLTGGLVGLNQGTHLILPTIHPKVTIILCLLFSFTLCAYYIVGAWRNQERRNYVQTMLLAITNSVFAFFMFGWHVHEKAILSVLIPLAVLVTSSSHNFEKHFKIFAFTSIIGTYSLFPLLFQPRELLVRWFLLIAFVQLLRYIWIATRSNSLDSKSLFTLSEASYLFGLIVIEIYQSCIHKLIFQNRLPFLPLMIISFYCSLGLHYAWLKMIVTTTRNDNLIEKEKIN</sequence>
<protein>
    <recommendedName>
        <fullName evidence="10">Alpha-1,3-glucosyltransferase</fullName>
        <ecNumber evidence="10">2.4.1.-</ecNumber>
    </recommendedName>
</protein>
<feature type="transmembrane region" description="Helical" evidence="10">
    <location>
        <begin position="346"/>
        <end position="363"/>
    </location>
</feature>
<dbReference type="VEuPathDB" id="AmoebaDB:NF0131690"/>
<dbReference type="VEuPathDB" id="AmoebaDB:NfTy_018930"/>
<dbReference type="EC" id="2.4.1.-" evidence="10"/>
<proteinExistence type="inferred from homology"/>
<keyword evidence="4 10" id="KW-0328">Glycosyltransferase</keyword>
<evidence type="ECO:0000313" key="12">
    <source>
        <dbReference type="Proteomes" id="UP000444721"/>
    </source>
</evidence>
<dbReference type="EMBL" id="VFQX01000009">
    <property type="protein sequence ID" value="KAF0982524.1"/>
    <property type="molecule type" value="Genomic_DNA"/>
</dbReference>
<evidence type="ECO:0000256" key="5">
    <source>
        <dbReference type="ARBA" id="ARBA00022679"/>
    </source>
</evidence>
<comment type="caution">
    <text evidence="11">The sequence shown here is derived from an EMBL/GenBank/DDBJ whole genome shotgun (WGS) entry which is preliminary data.</text>
</comment>
<feature type="transmembrane region" description="Helical" evidence="10">
    <location>
        <begin position="25"/>
        <end position="47"/>
    </location>
</feature>
<evidence type="ECO:0000256" key="6">
    <source>
        <dbReference type="ARBA" id="ARBA00022692"/>
    </source>
</evidence>
<evidence type="ECO:0000256" key="4">
    <source>
        <dbReference type="ARBA" id="ARBA00022676"/>
    </source>
</evidence>
<feature type="transmembrane region" description="Helical" evidence="10">
    <location>
        <begin position="432"/>
        <end position="451"/>
    </location>
</feature>
<gene>
    <name evidence="11" type="ORF">FDP41_011454</name>
</gene>
<feature type="transmembrane region" description="Helical" evidence="10">
    <location>
        <begin position="116"/>
        <end position="137"/>
    </location>
</feature>
<dbReference type="OrthoDB" id="1689333at2759"/>
<feature type="transmembrane region" description="Helical" evidence="10">
    <location>
        <begin position="78"/>
        <end position="95"/>
    </location>
</feature>
<dbReference type="UniPathway" id="UPA00378"/>
<feature type="transmembrane region" description="Helical" evidence="10">
    <location>
        <begin position="149"/>
        <end position="171"/>
    </location>
</feature>
<dbReference type="VEuPathDB" id="AmoebaDB:FDP41_011454"/>
<dbReference type="RefSeq" id="XP_044567237.1">
    <property type="nucleotide sequence ID" value="XM_044701864.1"/>
</dbReference>
<evidence type="ECO:0000256" key="2">
    <source>
        <dbReference type="ARBA" id="ARBA00004922"/>
    </source>
</evidence>
<evidence type="ECO:0000256" key="10">
    <source>
        <dbReference type="RuleBase" id="RU363110"/>
    </source>
</evidence>
<dbReference type="OMA" id="YLAPPFG"/>
<dbReference type="GeneID" id="68118669"/>
<feature type="transmembrane region" description="Helical" evidence="10">
    <location>
        <begin position="296"/>
        <end position="315"/>
    </location>
</feature>
<dbReference type="Proteomes" id="UP000444721">
    <property type="component" value="Unassembled WGS sequence"/>
</dbReference>
<dbReference type="AlphaFoldDB" id="A0A6A5C7R2"/>